<dbReference type="GO" id="GO:0022857">
    <property type="term" value="F:transmembrane transporter activity"/>
    <property type="evidence" value="ECO:0007669"/>
    <property type="project" value="InterPro"/>
</dbReference>
<feature type="transmembrane region" description="Helical" evidence="6">
    <location>
        <begin position="367"/>
        <end position="386"/>
    </location>
</feature>
<feature type="transmembrane region" description="Helical" evidence="6">
    <location>
        <begin position="191"/>
        <end position="212"/>
    </location>
</feature>
<feature type="transmembrane region" description="Helical" evidence="6">
    <location>
        <begin position="134"/>
        <end position="154"/>
    </location>
</feature>
<dbReference type="EMBL" id="KN824286">
    <property type="protein sequence ID" value="KIM29950.1"/>
    <property type="molecule type" value="Genomic_DNA"/>
</dbReference>
<feature type="transmembrane region" description="Helical" evidence="6">
    <location>
        <begin position="462"/>
        <end position="481"/>
    </location>
</feature>
<dbReference type="Pfam" id="PF07690">
    <property type="entry name" value="MFS_1"/>
    <property type="match status" value="1"/>
</dbReference>
<dbReference type="HOGENOM" id="CLU_008455_8_5_1"/>
<reference evidence="8 9" key="1">
    <citation type="submission" date="2014-04" db="EMBL/GenBank/DDBJ databases">
        <authorList>
            <consortium name="DOE Joint Genome Institute"/>
            <person name="Kuo A."/>
            <person name="Zuccaro A."/>
            <person name="Kohler A."/>
            <person name="Nagy L.G."/>
            <person name="Floudas D."/>
            <person name="Copeland A."/>
            <person name="Barry K.W."/>
            <person name="Cichocki N."/>
            <person name="Veneault-Fourrey C."/>
            <person name="LaButti K."/>
            <person name="Lindquist E.A."/>
            <person name="Lipzen A."/>
            <person name="Lundell T."/>
            <person name="Morin E."/>
            <person name="Murat C."/>
            <person name="Sun H."/>
            <person name="Tunlid A."/>
            <person name="Henrissat B."/>
            <person name="Grigoriev I.V."/>
            <person name="Hibbett D.S."/>
            <person name="Martin F."/>
            <person name="Nordberg H.P."/>
            <person name="Cantor M.N."/>
            <person name="Hua S.X."/>
        </authorList>
    </citation>
    <scope>NUCLEOTIDE SEQUENCE [LARGE SCALE GENOMIC DNA]</scope>
    <source>
        <strain evidence="8 9">MAFF 305830</strain>
    </source>
</reference>
<evidence type="ECO:0000256" key="4">
    <source>
        <dbReference type="ARBA" id="ARBA00023136"/>
    </source>
</evidence>
<evidence type="ECO:0000256" key="2">
    <source>
        <dbReference type="ARBA" id="ARBA00022692"/>
    </source>
</evidence>
<name>A0A0C3AZJ6_SERVB</name>
<evidence type="ECO:0000256" key="3">
    <source>
        <dbReference type="ARBA" id="ARBA00022989"/>
    </source>
</evidence>
<feature type="transmembrane region" description="Helical" evidence="6">
    <location>
        <begin position="398"/>
        <end position="419"/>
    </location>
</feature>
<dbReference type="SUPFAM" id="SSF103473">
    <property type="entry name" value="MFS general substrate transporter"/>
    <property type="match status" value="1"/>
</dbReference>
<dbReference type="PANTHER" id="PTHR23502:SF5">
    <property type="entry name" value="QUINIDINE RESISTANCE PROTEIN 3"/>
    <property type="match status" value="1"/>
</dbReference>
<evidence type="ECO:0000256" key="1">
    <source>
        <dbReference type="ARBA" id="ARBA00004141"/>
    </source>
</evidence>
<dbReference type="GO" id="GO:0005886">
    <property type="term" value="C:plasma membrane"/>
    <property type="evidence" value="ECO:0007669"/>
    <property type="project" value="TreeGrafter"/>
</dbReference>
<evidence type="ECO:0000259" key="7">
    <source>
        <dbReference type="PROSITE" id="PS50850"/>
    </source>
</evidence>
<evidence type="ECO:0000256" key="6">
    <source>
        <dbReference type="SAM" id="Phobius"/>
    </source>
</evidence>
<dbReference type="InterPro" id="IPR020846">
    <property type="entry name" value="MFS_dom"/>
</dbReference>
<dbReference type="PROSITE" id="PS50850">
    <property type="entry name" value="MFS"/>
    <property type="match status" value="1"/>
</dbReference>
<dbReference type="OrthoDB" id="2585655at2759"/>
<feature type="transmembrane region" description="Helical" evidence="6">
    <location>
        <begin position="431"/>
        <end position="450"/>
    </location>
</feature>
<keyword evidence="4 6" id="KW-0472">Membrane</keyword>
<accession>A0A0C3AZJ6</accession>
<feature type="transmembrane region" description="Helical" evidence="6">
    <location>
        <begin position="324"/>
        <end position="346"/>
    </location>
</feature>
<feature type="region of interest" description="Disordered" evidence="5">
    <location>
        <begin position="490"/>
        <end position="536"/>
    </location>
</feature>
<protein>
    <recommendedName>
        <fullName evidence="7">Major facilitator superfamily (MFS) profile domain-containing protein</fullName>
    </recommendedName>
</protein>
<sequence length="536" mass="57656">MPAGHGSISKSSQEPVPNIENTQVDNDPQLWSPHKKLIILAIISFASLAPTTGAFIYQPAIKVVEADLQASTNEIALSLSLFILVQGSAPLIWSSISEIKGRKFVYVIAMIIFIIGSAIGGASKTMVVLICMRIFQAAGSSAVLALGAGTLADIYAPRERGTMMGIYYAAPLLGPSLGPLIGGAITEAFNWRATFYFLSIIGGIVLLSLLIFHDTFRRERSLTYAAAQRHAVRRTEEKLSKKRQANSVDSVEKGRPNDIVDPATIKVTLVDLNPFKPIWYVLKRKNNLMILFPSAILFALQYSVCFTAARTFGTAPYNYSPLQIGLVLLAFGGGNMCGSVLGGKWSDITYRRLRAKNENKGWPEMRLKSTRVIVLLAPLSILAYGWTVQKHTHVAGPIVSLFISGFSVLFVYSSTLAYIVDANAGRSTAAVASNSCFRGVAGMVASEIAAPLQDAIGDGGLYSMWAGLLLGVICMIWVVILKGKAWREEAEKEERANRSRSGGTSTPALPAADPESIPAAAPVSTEPNPPTTTSRS</sequence>
<organism evidence="8 9">
    <name type="scientific">Serendipita vermifera MAFF 305830</name>
    <dbReference type="NCBI Taxonomy" id="933852"/>
    <lineage>
        <taxon>Eukaryota</taxon>
        <taxon>Fungi</taxon>
        <taxon>Dikarya</taxon>
        <taxon>Basidiomycota</taxon>
        <taxon>Agaricomycotina</taxon>
        <taxon>Agaricomycetes</taxon>
        <taxon>Sebacinales</taxon>
        <taxon>Serendipitaceae</taxon>
        <taxon>Serendipita</taxon>
    </lineage>
</organism>
<dbReference type="Gene3D" id="1.20.1250.20">
    <property type="entry name" value="MFS general substrate transporter like domains"/>
    <property type="match status" value="1"/>
</dbReference>
<feature type="transmembrane region" description="Helical" evidence="6">
    <location>
        <begin position="288"/>
        <end position="312"/>
    </location>
</feature>
<dbReference type="Proteomes" id="UP000054097">
    <property type="component" value="Unassembled WGS sequence"/>
</dbReference>
<reference evidence="9" key="2">
    <citation type="submission" date="2015-01" db="EMBL/GenBank/DDBJ databases">
        <title>Evolutionary Origins and Diversification of the Mycorrhizal Mutualists.</title>
        <authorList>
            <consortium name="DOE Joint Genome Institute"/>
            <consortium name="Mycorrhizal Genomics Consortium"/>
            <person name="Kohler A."/>
            <person name="Kuo A."/>
            <person name="Nagy L.G."/>
            <person name="Floudas D."/>
            <person name="Copeland A."/>
            <person name="Barry K.W."/>
            <person name="Cichocki N."/>
            <person name="Veneault-Fourrey C."/>
            <person name="LaButti K."/>
            <person name="Lindquist E.A."/>
            <person name="Lipzen A."/>
            <person name="Lundell T."/>
            <person name="Morin E."/>
            <person name="Murat C."/>
            <person name="Riley R."/>
            <person name="Ohm R."/>
            <person name="Sun H."/>
            <person name="Tunlid A."/>
            <person name="Henrissat B."/>
            <person name="Grigoriev I.V."/>
            <person name="Hibbett D.S."/>
            <person name="Martin F."/>
        </authorList>
    </citation>
    <scope>NUCLEOTIDE SEQUENCE [LARGE SCALE GENOMIC DNA]</scope>
    <source>
        <strain evidence="9">MAFF 305830</strain>
    </source>
</reference>
<feature type="region of interest" description="Disordered" evidence="5">
    <location>
        <begin position="1"/>
        <end position="27"/>
    </location>
</feature>
<dbReference type="InterPro" id="IPR036259">
    <property type="entry name" value="MFS_trans_sf"/>
</dbReference>
<evidence type="ECO:0000313" key="9">
    <source>
        <dbReference type="Proteomes" id="UP000054097"/>
    </source>
</evidence>
<feature type="transmembrane region" description="Helical" evidence="6">
    <location>
        <begin position="104"/>
        <end position="122"/>
    </location>
</feature>
<dbReference type="Gene3D" id="1.20.1720.10">
    <property type="entry name" value="Multidrug resistance protein D"/>
    <property type="match status" value="1"/>
</dbReference>
<dbReference type="PANTHER" id="PTHR23502">
    <property type="entry name" value="MAJOR FACILITATOR SUPERFAMILY"/>
    <property type="match status" value="1"/>
</dbReference>
<keyword evidence="2 6" id="KW-0812">Transmembrane</keyword>
<gene>
    <name evidence="8" type="ORF">M408DRAFT_67165</name>
</gene>
<evidence type="ECO:0000256" key="5">
    <source>
        <dbReference type="SAM" id="MobiDB-lite"/>
    </source>
</evidence>
<dbReference type="STRING" id="933852.A0A0C3AZJ6"/>
<dbReference type="AlphaFoldDB" id="A0A0C3AZJ6"/>
<proteinExistence type="predicted"/>
<feature type="transmembrane region" description="Helical" evidence="6">
    <location>
        <begin position="166"/>
        <end position="185"/>
    </location>
</feature>
<evidence type="ECO:0000313" key="8">
    <source>
        <dbReference type="EMBL" id="KIM29950.1"/>
    </source>
</evidence>
<feature type="domain" description="Major facilitator superfamily (MFS) profile" evidence="7">
    <location>
        <begin position="39"/>
        <end position="484"/>
    </location>
</feature>
<comment type="subcellular location">
    <subcellularLocation>
        <location evidence="1">Membrane</location>
        <topology evidence="1">Multi-pass membrane protein</topology>
    </subcellularLocation>
</comment>
<feature type="compositionally biased region" description="Polar residues" evidence="5">
    <location>
        <begin position="8"/>
        <end position="26"/>
    </location>
</feature>
<keyword evidence="3 6" id="KW-1133">Transmembrane helix</keyword>
<feature type="transmembrane region" description="Helical" evidence="6">
    <location>
        <begin position="75"/>
        <end position="92"/>
    </location>
</feature>
<keyword evidence="9" id="KW-1185">Reference proteome</keyword>
<feature type="transmembrane region" description="Helical" evidence="6">
    <location>
        <begin position="37"/>
        <end position="55"/>
    </location>
</feature>
<dbReference type="InterPro" id="IPR011701">
    <property type="entry name" value="MFS"/>
</dbReference>